<evidence type="ECO:0000256" key="6">
    <source>
        <dbReference type="SAM" id="Phobius"/>
    </source>
</evidence>
<keyword evidence="5 6" id="KW-0472">Membrane</keyword>
<gene>
    <name evidence="7" type="ORF">OHC33_010638</name>
</gene>
<comment type="similarity">
    <text evidence="2">Belongs to the IFI6/IFI27 family.</text>
</comment>
<proteinExistence type="inferred from homology"/>
<dbReference type="GO" id="GO:0016020">
    <property type="term" value="C:membrane"/>
    <property type="evidence" value="ECO:0007669"/>
    <property type="project" value="UniProtKB-SubCell"/>
</dbReference>
<feature type="transmembrane region" description="Helical" evidence="6">
    <location>
        <begin position="92"/>
        <end position="112"/>
    </location>
</feature>
<evidence type="ECO:0000256" key="5">
    <source>
        <dbReference type="ARBA" id="ARBA00023136"/>
    </source>
</evidence>
<protein>
    <submittedName>
        <fullName evidence="7">Uncharacterized protein</fullName>
    </submittedName>
</protein>
<evidence type="ECO:0000256" key="4">
    <source>
        <dbReference type="ARBA" id="ARBA00022989"/>
    </source>
</evidence>
<dbReference type="Proteomes" id="UP001316803">
    <property type="component" value="Unassembled WGS sequence"/>
</dbReference>
<reference evidence="7 8" key="1">
    <citation type="submission" date="2022-12" db="EMBL/GenBank/DDBJ databases">
        <title>Genomic features and morphological characterization of a novel Knufia sp. strain isolated from spacecraft assembly facility.</title>
        <authorList>
            <person name="Teixeira M."/>
            <person name="Chander A.M."/>
            <person name="Stajich J.E."/>
            <person name="Venkateswaran K."/>
        </authorList>
    </citation>
    <scope>NUCLEOTIDE SEQUENCE [LARGE SCALE GENOMIC DNA]</scope>
    <source>
        <strain evidence="7 8">FJI-L2-BK-P2</strain>
    </source>
</reference>
<comment type="caution">
    <text evidence="7">The sequence shown here is derived from an EMBL/GenBank/DDBJ whole genome shotgun (WGS) entry which is preliminary data.</text>
</comment>
<evidence type="ECO:0000256" key="2">
    <source>
        <dbReference type="ARBA" id="ARBA00007262"/>
    </source>
</evidence>
<dbReference type="InterPro" id="IPR009311">
    <property type="entry name" value="IFI6/IFI27-like"/>
</dbReference>
<evidence type="ECO:0000313" key="7">
    <source>
        <dbReference type="EMBL" id="KAK5948328.1"/>
    </source>
</evidence>
<accession>A0AAN8EMZ5</accession>
<keyword evidence="3 6" id="KW-0812">Transmembrane</keyword>
<name>A0AAN8EMZ5_9EURO</name>
<keyword evidence="8" id="KW-1185">Reference proteome</keyword>
<keyword evidence="4 6" id="KW-1133">Transmembrane helix</keyword>
<evidence type="ECO:0000256" key="1">
    <source>
        <dbReference type="ARBA" id="ARBA00004141"/>
    </source>
</evidence>
<dbReference type="AlphaFoldDB" id="A0AAN8EMZ5"/>
<dbReference type="InterPro" id="IPR038213">
    <property type="entry name" value="IFI6/IFI27-like_sf"/>
</dbReference>
<feature type="transmembrane region" description="Helical" evidence="6">
    <location>
        <begin position="52"/>
        <end position="72"/>
    </location>
</feature>
<dbReference type="Gene3D" id="6.10.110.10">
    <property type="match status" value="1"/>
</dbReference>
<evidence type="ECO:0000256" key="3">
    <source>
        <dbReference type="ARBA" id="ARBA00022692"/>
    </source>
</evidence>
<comment type="subcellular location">
    <subcellularLocation>
        <location evidence="1">Membrane</location>
        <topology evidence="1">Multi-pass membrane protein</topology>
    </subcellularLocation>
</comment>
<evidence type="ECO:0000313" key="8">
    <source>
        <dbReference type="Proteomes" id="UP001316803"/>
    </source>
</evidence>
<dbReference type="Pfam" id="PF06140">
    <property type="entry name" value="Ifi-6-16"/>
    <property type="match status" value="1"/>
</dbReference>
<organism evidence="7 8">
    <name type="scientific">Knufia fluminis</name>
    <dbReference type="NCBI Taxonomy" id="191047"/>
    <lineage>
        <taxon>Eukaryota</taxon>
        <taxon>Fungi</taxon>
        <taxon>Dikarya</taxon>
        <taxon>Ascomycota</taxon>
        <taxon>Pezizomycotina</taxon>
        <taxon>Eurotiomycetes</taxon>
        <taxon>Chaetothyriomycetidae</taxon>
        <taxon>Chaetothyriales</taxon>
        <taxon>Trichomeriaceae</taxon>
        <taxon>Knufia</taxon>
    </lineage>
</organism>
<sequence>MSDQINFQALQGWYEQVLTAAKPHLTPENIKSLAAKATKTALDFAKEHPYRASFMVVSAGLTPILGSGWMAAPFLKLIGFTPLGPAAGGLAAWYQSTFLGGYIPAGSLFAAAQKAAMG</sequence>
<dbReference type="EMBL" id="JAKLMC020000049">
    <property type="protein sequence ID" value="KAK5948328.1"/>
    <property type="molecule type" value="Genomic_DNA"/>
</dbReference>